<accession>A0A9P1FCG9</accession>
<keyword evidence="7" id="KW-0411">Iron-sulfur</keyword>
<feature type="domain" description="IspG TIM-barrel" evidence="9">
    <location>
        <begin position="385"/>
        <end position="625"/>
    </location>
</feature>
<dbReference type="GO" id="GO:0046872">
    <property type="term" value="F:metal ion binding"/>
    <property type="evidence" value="ECO:0007669"/>
    <property type="project" value="UniProtKB-KW"/>
</dbReference>
<dbReference type="GO" id="GO:0051539">
    <property type="term" value="F:4 iron, 4 sulfur cluster binding"/>
    <property type="evidence" value="ECO:0007669"/>
    <property type="project" value="UniProtKB-KW"/>
</dbReference>
<dbReference type="GO" id="GO:0005975">
    <property type="term" value="P:carbohydrate metabolic process"/>
    <property type="evidence" value="ECO:0007669"/>
    <property type="project" value="InterPro"/>
</dbReference>
<name>A0A9P1FCG9_9DINO</name>
<dbReference type="GO" id="GO:0016787">
    <property type="term" value="F:hydrolase activity"/>
    <property type="evidence" value="ECO:0007669"/>
    <property type="project" value="UniProtKB-KW"/>
</dbReference>
<dbReference type="Pfam" id="PF07470">
    <property type="entry name" value="Glyco_hydro_88"/>
    <property type="match status" value="1"/>
</dbReference>
<keyword evidence="6" id="KW-0408">Iron</keyword>
<evidence type="ECO:0000313" key="11">
    <source>
        <dbReference type="EMBL" id="CAI3971584.1"/>
    </source>
</evidence>
<reference evidence="11" key="1">
    <citation type="submission" date="2022-10" db="EMBL/GenBank/DDBJ databases">
        <authorList>
            <person name="Chen Y."/>
            <person name="Dougan E. K."/>
            <person name="Chan C."/>
            <person name="Rhodes N."/>
            <person name="Thang M."/>
        </authorList>
    </citation>
    <scope>NUCLEOTIDE SEQUENCE</scope>
</reference>
<evidence type="ECO:0000256" key="5">
    <source>
        <dbReference type="ARBA" id="ARBA00023002"/>
    </source>
</evidence>
<evidence type="ECO:0000256" key="4">
    <source>
        <dbReference type="ARBA" id="ARBA00022801"/>
    </source>
</evidence>
<dbReference type="GO" id="GO:0016114">
    <property type="term" value="P:terpenoid biosynthetic process"/>
    <property type="evidence" value="ECO:0007669"/>
    <property type="project" value="InterPro"/>
</dbReference>
<dbReference type="PANTHER" id="PTHR30454:SF0">
    <property type="entry name" value="4-HYDROXY-3-METHYLBUT-2-EN-1-YL DIPHOSPHATE SYNTHASE (FERREDOXIN), CHLOROPLASTIC"/>
    <property type="match status" value="1"/>
</dbReference>
<evidence type="ECO:0000259" key="9">
    <source>
        <dbReference type="Pfam" id="PF04551"/>
    </source>
</evidence>
<dbReference type="InterPro" id="IPR058578">
    <property type="entry name" value="IspG_TIM"/>
</dbReference>
<proteinExistence type="inferred from homology"/>
<dbReference type="Gene3D" id="1.50.10.10">
    <property type="match status" value="1"/>
</dbReference>
<keyword evidence="8" id="KW-0414">Isoprene biosynthesis</keyword>
<evidence type="ECO:0000256" key="3">
    <source>
        <dbReference type="ARBA" id="ARBA00022723"/>
    </source>
</evidence>
<keyword evidence="4" id="KW-0378">Hydrolase</keyword>
<dbReference type="GO" id="GO:0019288">
    <property type="term" value="P:isopentenyl diphosphate biosynthetic process, methylerythritol 4-phosphate pathway"/>
    <property type="evidence" value="ECO:0007669"/>
    <property type="project" value="TreeGrafter"/>
</dbReference>
<dbReference type="AlphaFoldDB" id="A0A9P1FCG9"/>
<dbReference type="OrthoDB" id="419345at2759"/>
<protein>
    <submittedName>
        <fullName evidence="12">4-hydroxy-3-methylbut-2-en-1-yl diphosphate synthase (Flavodoxin) (1-hydroxy-2-methyl-2-(E)-buteny l 4-diphosphate synthase)</fullName>
    </submittedName>
</protein>
<dbReference type="Pfam" id="PF26540">
    <property type="entry name" value="GcpE_C"/>
    <property type="match status" value="1"/>
</dbReference>
<dbReference type="InterPro" id="IPR012341">
    <property type="entry name" value="6hp_glycosidase-like_sf"/>
</dbReference>
<dbReference type="InterPro" id="IPR045854">
    <property type="entry name" value="NO2/SO3_Rdtase_4Fe4S_sf"/>
</dbReference>
<comment type="caution">
    <text evidence="11">The sequence shown here is derived from an EMBL/GenBank/DDBJ whole genome shotgun (WGS) entry which is preliminary data.</text>
</comment>
<dbReference type="Gene3D" id="3.20.20.20">
    <property type="entry name" value="Dihydropteroate synthase-like"/>
    <property type="match status" value="1"/>
</dbReference>
<sequence>MSELITPQQRTRYKQALHFAEQQVEATVKRTPDLFPIYTEGGHWHHEGELWTDWTGGFFAGMMWQFHRRTGDKTWRKRAEHYSKLLEPRQHDRNVHDLGFIFLNTYLPWYELTADPDLHAVLIHAGRTLAKRFIDPPGYLHSFVAPNSLFIDIMMNVPLVFYAVQETGDQNLKEIAERHCRTTRDYLVREDGSTAHEGIFDTETGEFIREDTHQGLRPDSRWARGLAWSLYGYSKVYAYTQNEEFLEVSQRNADFWLKHLPHDHVPYWDFDADLGATLPWGPQKDSSAGAIAASGLWQLAGQVSDKEKAAKYRETALGMLDALCHPNYLAQDLKGWEGILQHGVYHTEKNLGVDESVMWGEYFFVEALTRVLEELQSVEITRNPTRAVPIGSIVVGDHNPIAVQSMTATKTQDVAATVELINLLQDAGADVVRVAVDSKKDAQALAEIRKQTSANLSVDLQENYRLAEVVAPHVDKIRYNPGHLYHHEQSKPWQDKVRYLVEVATAHDCAMRVGVNCGSVDPAMAEKYDRDDSISPMLESALDHCELLDDLGFTRYVVSLKDSDPKKVVEVNTRFANERPDVPLHLGVTEAGMPPDGIIKTRIAMEQLVARGIGDTIRVSLTVPNAEKPKEIAAGREILADIAAGRVRSVVDYGLSTLNIISCPSCSRVENEAFVELAQQVQQMTQYAKEHALTIAVMGCRVNGPGETDDADLGLWCGPNYVNLKRGGEALGAFPYDEILGKLKSELDAMIAQRAGSGV</sequence>
<evidence type="ECO:0000259" key="10">
    <source>
        <dbReference type="Pfam" id="PF26540"/>
    </source>
</evidence>
<feature type="domain" description="IspG C-terminal" evidence="10">
    <location>
        <begin position="659"/>
        <end position="748"/>
    </location>
</feature>
<dbReference type="Proteomes" id="UP001152797">
    <property type="component" value="Unassembled WGS sequence"/>
</dbReference>
<dbReference type="EMBL" id="CAMXCT010000001">
    <property type="protein sequence ID" value="CAI3971584.1"/>
    <property type="molecule type" value="Genomic_DNA"/>
</dbReference>
<dbReference type="GO" id="GO:0046429">
    <property type="term" value="F:4-hydroxy-3-methylbut-2-en-1-yl diphosphate synthase activity (ferredoxin)"/>
    <property type="evidence" value="ECO:0007669"/>
    <property type="project" value="InterPro"/>
</dbReference>
<keyword evidence="13" id="KW-1185">Reference proteome</keyword>
<keyword evidence="3" id="KW-0479">Metal-binding</keyword>
<dbReference type="EMBL" id="CAMXCT030000001">
    <property type="protein sequence ID" value="CAL4758896.1"/>
    <property type="molecule type" value="Genomic_DNA"/>
</dbReference>
<dbReference type="InterPro" id="IPR011005">
    <property type="entry name" value="Dihydropteroate_synth-like_sf"/>
</dbReference>
<gene>
    <name evidence="11" type="ORF">C1SCF055_LOCUS174</name>
</gene>
<dbReference type="EMBL" id="CAMXCT020000001">
    <property type="protein sequence ID" value="CAL1124959.1"/>
    <property type="molecule type" value="Genomic_DNA"/>
</dbReference>
<comment type="cofactor">
    <cofactor evidence="1">
        <name>[4Fe-4S] cluster</name>
        <dbReference type="ChEBI" id="CHEBI:49883"/>
    </cofactor>
</comment>
<dbReference type="InterPro" id="IPR010905">
    <property type="entry name" value="Glyco_hydro_88"/>
</dbReference>
<evidence type="ECO:0000256" key="1">
    <source>
        <dbReference type="ARBA" id="ARBA00001966"/>
    </source>
</evidence>
<keyword evidence="5" id="KW-0560">Oxidoreductase</keyword>
<dbReference type="HAMAP" id="MF_00159">
    <property type="entry name" value="IspG"/>
    <property type="match status" value="1"/>
</dbReference>
<dbReference type="Gene3D" id="3.30.413.10">
    <property type="entry name" value="Sulfite Reductase Hemoprotein, domain 1"/>
    <property type="match status" value="1"/>
</dbReference>
<evidence type="ECO:0000256" key="6">
    <source>
        <dbReference type="ARBA" id="ARBA00023004"/>
    </source>
</evidence>
<dbReference type="InterPro" id="IPR008928">
    <property type="entry name" value="6-hairpin_glycosidase_sf"/>
</dbReference>
<evidence type="ECO:0000256" key="7">
    <source>
        <dbReference type="ARBA" id="ARBA00023014"/>
    </source>
</evidence>
<dbReference type="InterPro" id="IPR004588">
    <property type="entry name" value="IspG_bac-typ"/>
</dbReference>
<organism evidence="11">
    <name type="scientific">Cladocopium goreaui</name>
    <dbReference type="NCBI Taxonomy" id="2562237"/>
    <lineage>
        <taxon>Eukaryota</taxon>
        <taxon>Sar</taxon>
        <taxon>Alveolata</taxon>
        <taxon>Dinophyceae</taxon>
        <taxon>Suessiales</taxon>
        <taxon>Symbiodiniaceae</taxon>
        <taxon>Cladocopium</taxon>
    </lineage>
</organism>
<dbReference type="InterPro" id="IPR058579">
    <property type="entry name" value="IspG_C"/>
</dbReference>
<evidence type="ECO:0000313" key="12">
    <source>
        <dbReference type="EMBL" id="CAL4758896.1"/>
    </source>
</evidence>
<evidence type="ECO:0000256" key="2">
    <source>
        <dbReference type="ARBA" id="ARBA00022485"/>
    </source>
</evidence>
<keyword evidence="2" id="KW-0004">4Fe-4S</keyword>
<dbReference type="PANTHER" id="PTHR30454">
    <property type="entry name" value="4-HYDROXY-3-METHYLBUT-2-EN-1-YL DIPHOSPHATE SYNTHASE"/>
    <property type="match status" value="1"/>
</dbReference>
<evidence type="ECO:0000313" key="13">
    <source>
        <dbReference type="Proteomes" id="UP001152797"/>
    </source>
</evidence>
<evidence type="ECO:0000256" key="8">
    <source>
        <dbReference type="ARBA" id="ARBA00023229"/>
    </source>
</evidence>
<dbReference type="SUPFAM" id="SSF48208">
    <property type="entry name" value="Six-hairpin glycosidases"/>
    <property type="match status" value="1"/>
</dbReference>
<dbReference type="Pfam" id="PF04551">
    <property type="entry name" value="GcpE"/>
    <property type="match status" value="1"/>
</dbReference>
<dbReference type="NCBIfam" id="TIGR00612">
    <property type="entry name" value="ispG_gcpE"/>
    <property type="match status" value="1"/>
</dbReference>
<reference evidence="12 13" key="2">
    <citation type="submission" date="2024-05" db="EMBL/GenBank/DDBJ databases">
        <authorList>
            <person name="Chen Y."/>
            <person name="Shah S."/>
            <person name="Dougan E. K."/>
            <person name="Thang M."/>
            <person name="Chan C."/>
        </authorList>
    </citation>
    <scope>NUCLEOTIDE SEQUENCE [LARGE SCALE GENOMIC DNA]</scope>
</reference>